<feature type="binding site" evidence="5 7">
    <location>
        <position position="88"/>
    </location>
    <ligand>
        <name>FMN</name>
        <dbReference type="ChEBI" id="CHEBI:58210"/>
    </ligand>
</feature>
<dbReference type="EC" id="1.4.3.5" evidence="5"/>
<feature type="domain" description="Pyridoxamine 5'-phosphate oxidase N-terminal" evidence="8">
    <location>
        <begin position="46"/>
        <end position="156"/>
    </location>
</feature>
<comment type="pathway">
    <text evidence="5">Cofactor metabolism; pyridoxal 5'-phosphate salvage; pyridoxal 5'-phosphate from pyridoxine 5'-phosphate: step 1/1.</text>
</comment>
<dbReference type="PIRSF" id="PIRSF000190">
    <property type="entry name" value="Pyd_amn-ph_oxd"/>
    <property type="match status" value="1"/>
</dbReference>
<feature type="binding site" evidence="6">
    <location>
        <begin position="12"/>
        <end position="15"/>
    </location>
    <ligand>
        <name>substrate</name>
    </ligand>
</feature>
<comment type="function">
    <text evidence="5">Catalyzes the oxidation of either pyridoxine 5'-phosphate (PNP) or pyridoxamine 5'-phosphate (PMP) into pyridoxal 5'-phosphate (PLP).</text>
</comment>
<dbReference type="GO" id="GO:0010181">
    <property type="term" value="F:FMN binding"/>
    <property type="evidence" value="ECO:0007669"/>
    <property type="project" value="UniProtKB-UniRule"/>
</dbReference>
<dbReference type="Pfam" id="PF01243">
    <property type="entry name" value="PNPOx_N"/>
    <property type="match status" value="1"/>
</dbReference>
<evidence type="ECO:0000313" key="10">
    <source>
        <dbReference type="EMBL" id="CAA9410643.1"/>
    </source>
</evidence>
<evidence type="ECO:0000256" key="3">
    <source>
        <dbReference type="ARBA" id="ARBA00022643"/>
    </source>
</evidence>
<dbReference type="Gene3D" id="2.30.110.10">
    <property type="entry name" value="Electron Transport, Fmn-binding Protein, Chain A"/>
    <property type="match status" value="1"/>
</dbReference>
<name>A0A6J4PAG0_9ACTN</name>
<feature type="binding site" evidence="5 7">
    <location>
        <begin position="145"/>
        <end position="146"/>
    </location>
    <ligand>
        <name>FMN</name>
        <dbReference type="ChEBI" id="CHEBI:58210"/>
    </ligand>
</feature>
<accession>A0A6J4PAG0</accession>
<dbReference type="InterPro" id="IPR019740">
    <property type="entry name" value="Pyridox_Oxase_CS"/>
</dbReference>
<dbReference type="UniPathway" id="UPA01068">
    <property type="reaction ID" value="UER00304"/>
</dbReference>
<protein>
    <recommendedName>
        <fullName evidence="5">Pyridoxine/pyridoxamine 5'-phosphate oxidase</fullName>
        <ecNumber evidence="5">1.4.3.5</ecNumber>
    </recommendedName>
    <alternativeName>
        <fullName evidence="5">PNP/PMP oxidase</fullName>
        <shortName evidence="5">PNPOx</shortName>
    </alternativeName>
    <alternativeName>
        <fullName evidence="5">Pyridoxal 5'-phosphate synthase</fullName>
    </alternativeName>
</protein>
<feature type="binding site" evidence="5 6">
    <location>
        <position position="136"/>
    </location>
    <ligand>
        <name>substrate</name>
    </ligand>
</feature>
<dbReference type="GO" id="GO:0008615">
    <property type="term" value="P:pyridoxine biosynthetic process"/>
    <property type="evidence" value="ECO:0007669"/>
    <property type="project" value="UniProtKB-UniRule"/>
</dbReference>
<dbReference type="HAMAP" id="MF_01629">
    <property type="entry name" value="PdxH"/>
    <property type="match status" value="1"/>
</dbReference>
<gene>
    <name evidence="5" type="primary">pdxH</name>
    <name evidence="10" type="ORF">AVDCRST_MAG35-1395</name>
</gene>
<reference evidence="10" key="1">
    <citation type="submission" date="2020-02" db="EMBL/GenBank/DDBJ databases">
        <authorList>
            <person name="Meier V. D."/>
        </authorList>
    </citation>
    <scope>NUCLEOTIDE SEQUENCE</scope>
    <source>
        <strain evidence="10">AVDCRST_MAG35</strain>
    </source>
</reference>
<dbReference type="PROSITE" id="PS01064">
    <property type="entry name" value="PYRIDOX_OXIDASE"/>
    <property type="match status" value="1"/>
</dbReference>
<evidence type="ECO:0000256" key="4">
    <source>
        <dbReference type="ARBA" id="ARBA00023002"/>
    </source>
</evidence>
<dbReference type="GO" id="GO:0004733">
    <property type="term" value="F:pyridoxamine phosphate oxidase activity"/>
    <property type="evidence" value="ECO:0007669"/>
    <property type="project" value="UniProtKB-UniRule"/>
</dbReference>
<proteinExistence type="inferred from homology"/>
<feature type="binding site" evidence="5 7">
    <location>
        <begin position="81"/>
        <end position="82"/>
    </location>
    <ligand>
        <name>FMN</name>
        <dbReference type="ChEBI" id="CHEBI:58210"/>
    </ligand>
</feature>
<organism evidence="10">
    <name type="scientific">uncultured Quadrisphaera sp</name>
    <dbReference type="NCBI Taxonomy" id="904978"/>
    <lineage>
        <taxon>Bacteria</taxon>
        <taxon>Bacillati</taxon>
        <taxon>Actinomycetota</taxon>
        <taxon>Actinomycetes</taxon>
        <taxon>Kineosporiales</taxon>
        <taxon>Kineosporiaceae</taxon>
        <taxon>Quadrisphaera</taxon>
        <taxon>environmental samples</taxon>
    </lineage>
</organism>
<feature type="binding site" evidence="5 6">
    <location>
        <position position="128"/>
    </location>
    <ligand>
        <name>substrate</name>
    </ligand>
</feature>
<evidence type="ECO:0000256" key="5">
    <source>
        <dbReference type="HAMAP-Rule" id="MF_01629"/>
    </source>
</evidence>
<evidence type="ECO:0000256" key="7">
    <source>
        <dbReference type="PIRSR" id="PIRSR000190-2"/>
    </source>
</evidence>
<keyword evidence="5" id="KW-0664">Pyridoxine biosynthesis</keyword>
<feature type="binding site" evidence="5 6">
    <location>
        <position position="71"/>
    </location>
    <ligand>
        <name>substrate</name>
    </ligand>
</feature>
<evidence type="ECO:0000259" key="9">
    <source>
        <dbReference type="Pfam" id="PF10590"/>
    </source>
</evidence>
<evidence type="ECO:0000256" key="2">
    <source>
        <dbReference type="ARBA" id="ARBA00022630"/>
    </source>
</evidence>
<feature type="domain" description="Pyridoxine 5'-phosphate oxidase dimerisation C-terminal" evidence="9">
    <location>
        <begin position="181"/>
        <end position="234"/>
    </location>
</feature>
<dbReference type="PANTHER" id="PTHR10851">
    <property type="entry name" value="PYRIDOXINE-5-PHOSPHATE OXIDASE"/>
    <property type="match status" value="1"/>
</dbReference>
<dbReference type="EMBL" id="CADCUY010000287">
    <property type="protein sequence ID" value="CAA9410643.1"/>
    <property type="molecule type" value="Genomic_DNA"/>
</dbReference>
<feature type="binding site" evidence="5 7">
    <location>
        <position position="110"/>
    </location>
    <ligand>
        <name>FMN</name>
        <dbReference type="ChEBI" id="CHEBI:58210"/>
    </ligand>
</feature>
<feature type="binding site" evidence="5 7">
    <location>
        <begin position="66"/>
        <end position="71"/>
    </location>
    <ligand>
        <name>FMN</name>
        <dbReference type="ChEBI" id="CHEBI:58210"/>
    </ligand>
</feature>
<comment type="pathway">
    <text evidence="5">Cofactor metabolism; pyridoxal 5'-phosphate salvage; pyridoxal 5'-phosphate from pyridoxamine 5'-phosphate: step 1/1.</text>
</comment>
<evidence type="ECO:0000256" key="6">
    <source>
        <dbReference type="PIRSR" id="PIRSR000190-1"/>
    </source>
</evidence>
<feature type="binding site" evidence="5 6">
    <location>
        <position position="132"/>
    </location>
    <ligand>
        <name>substrate</name>
    </ligand>
</feature>
<comment type="catalytic activity">
    <reaction evidence="5">
        <text>pyridoxamine 5'-phosphate + O2 + H2O = pyridoxal 5'-phosphate + H2O2 + NH4(+)</text>
        <dbReference type="Rhea" id="RHEA:15817"/>
        <dbReference type="ChEBI" id="CHEBI:15377"/>
        <dbReference type="ChEBI" id="CHEBI:15379"/>
        <dbReference type="ChEBI" id="CHEBI:16240"/>
        <dbReference type="ChEBI" id="CHEBI:28938"/>
        <dbReference type="ChEBI" id="CHEBI:58451"/>
        <dbReference type="ChEBI" id="CHEBI:597326"/>
        <dbReference type="EC" id="1.4.3.5"/>
    </reaction>
</comment>
<dbReference type="InterPro" id="IPR011576">
    <property type="entry name" value="Pyridox_Oxase_N"/>
</dbReference>
<dbReference type="InterPro" id="IPR000659">
    <property type="entry name" value="Pyridox_Oxase"/>
</dbReference>
<feature type="binding site" evidence="5 7">
    <location>
        <position position="204"/>
    </location>
    <ligand>
        <name>FMN</name>
        <dbReference type="ChEBI" id="CHEBI:58210"/>
    </ligand>
</feature>
<dbReference type="AlphaFoldDB" id="A0A6J4PAG0"/>
<dbReference type="PANTHER" id="PTHR10851:SF0">
    <property type="entry name" value="PYRIDOXINE-5'-PHOSPHATE OXIDASE"/>
    <property type="match status" value="1"/>
</dbReference>
<comment type="cofactor">
    <cofactor evidence="5 7">
        <name>FMN</name>
        <dbReference type="ChEBI" id="CHEBI:58210"/>
    </cofactor>
    <text evidence="5 7">Binds 1 FMN per subunit.</text>
</comment>
<keyword evidence="2 5" id="KW-0285">Flavoprotein</keyword>
<keyword evidence="3 5" id="KW-0288">FMN</keyword>
<comment type="similarity">
    <text evidence="1 5">Belongs to the pyridoxamine 5'-phosphate oxidase family.</text>
</comment>
<feature type="binding site" evidence="5 7">
    <location>
        <position position="194"/>
    </location>
    <ligand>
        <name>FMN</name>
        <dbReference type="ChEBI" id="CHEBI:58210"/>
    </ligand>
</feature>
<feature type="binding site" evidence="5 6">
    <location>
        <begin position="200"/>
        <end position="202"/>
    </location>
    <ligand>
        <name>substrate</name>
    </ligand>
</feature>
<dbReference type="InterPro" id="IPR012349">
    <property type="entry name" value="Split_barrel_FMN-bd"/>
</dbReference>
<dbReference type="NCBIfam" id="TIGR00558">
    <property type="entry name" value="pdxH"/>
    <property type="match status" value="1"/>
</dbReference>
<sequence length="234" mass="25116">MDDAHAPLAAARVAYDDPGLHERDLAPAPLEQLQRWYDEVSAGGAVAEPNAVVLATVDADGLPDARTVLLKGLAARGLALYTHHTSAKGRQLAATPAAALVLPWHPVQRQVRLRGPVERLPDAEVEAYFASRPWGSRIGAHASAQSEEAAGREQLEEAWARAAARWPEDGSGGAVPVPPSWGGYRVRPVEVEFWVGRASRLHDRLVYLPTAPVTAAGPPALDDAAAWRVVRRQP</sequence>
<comment type="catalytic activity">
    <reaction evidence="5">
        <text>pyridoxine 5'-phosphate + O2 = pyridoxal 5'-phosphate + H2O2</text>
        <dbReference type="Rhea" id="RHEA:15149"/>
        <dbReference type="ChEBI" id="CHEBI:15379"/>
        <dbReference type="ChEBI" id="CHEBI:16240"/>
        <dbReference type="ChEBI" id="CHEBI:58589"/>
        <dbReference type="ChEBI" id="CHEBI:597326"/>
        <dbReference type="EC" id="1.4.3.5"/>
    </reaction>
</comment>
<keyword evidence="4 5" id="KW-0560">Oxidoreductase</keyword>
<comment type="caution">
    <text evidence="5">Lacks conserved residue(s) required for the propagation of feature annotation.</text>
</comment>
<dbReference type="Pfam" id="PF10590">
    <property type="entry name" value="PNP_phzG_C"/>
    <property type="match status" value="1"/>
</dbReference>
<dbReference type="NCBIfam" id="NF004231">
    <property type="entry name" value="PRK05679.1"/>
    <property type="match status" value="1"/>
</dbReference>
<evidence type="ECO:0000259" key="8">
    <source>
        <dbReference type="Pfam" id="PF01243"/>
    </source>
</evidence>
<dbReference type="InterPro" id="IPR019576">
    <property type="entry name" value="Pyridoxamine_oxidase_dimer_C"/>
</dbReference>
<evidence type="ECO:0000256" key="1">
    <source>
        <dbReference type="ARBA" id="ARBA00007301"/>
    </source>
</evidence>
<dbReference type="SUPFAM" id="SSF50475">
    <property type="entry name" value="FMN-binding split barrel"/>
    <property type="match status" value="1"/>
</dbReference>
<comment type="subunit">
    <text evidence="5">Homodimer.</text>
</comment>